<gene>
    <name evidence="3" type="ORF">SAMN05444168_4552</name>
</gene>
<keyword evidence="1" id="KW-0472">Membrane</keyword>
<reference evidence="3 4" key="1">
    <citation type="submission" date="2016-11" db="EMBL/GenBank/DDBJ databases">
        <authorList>
            <person name="Jaros S."/>
            <person name="Januszkiewicz K."/>
            <person name="Wedrychowicz H."/>
        </authorList>
    </citation>
    <scope>NUCLEOTIDE SEQUENCE [LARGE SCALE GENOMIC DNA]</scope>
    <source>
        <strain evidence="3 4">GAS86</strain>
    </source>
</reference>
<dbReference type="Pfam" id="PF07811">
    <property type="entry name" value="TadE"/>
    <property type="match status" value="1"/>
</dbReference>
<evidence type="ECO:0000259" key="2">
    <source>
        <dbReference type="Pfam" id="PF07811"/>
    </source>
</evidence>
<evidence type="ECO:0000313" key="3">
    <source>
        <dbReference type="EMBL" id="SIO44628.1"/>
    </source>
</evidence>
<proteinExistence type="predicted"/>
<organism evidence="3 4">
    <name type="scientific">Paraburkholderia phenazinium</name>
    <dbReference type="NCBI Taxonomy" id="60549"/>
    <lineage>
        <taxon>Bacteria</taxon>
        <taxon>Pseudomonadati</taxon>
        <taxon>Pseudomonadota</taxon>
        <taxon>Betaproteobacteria</taxon>
        <taxon>Burkholderiales</taxon>
        <taxon>Burkholderiaceae</taxon>
        <taxon>Paraburkholderia</taxon>
    </lineage>
</organism>
<keyword evidence="1" id="KW-1133">Transmembrane helix</keyword>
<accession>A0A1N6JJT5</accession>
<evidence type="ECO:0000313" key="4">
    <source>
        <dbReference type="Proteomes" id="UP000184693"/>
    </source>
</evidence>
<dbReference type="Proteomes" id="UP000184693">
    <property type="component" value="Unassembled WGS sequence"/>
</dbReference>
<feature type="domain" description="TadE-like" evidence="2">
    <location>
        <begin position="31"/>
        <end position="73"/>
    </location>
</feature>
<sequence>MSMCDRQGMLQQSPLRGPSLNRRARWAGQSGQAMVEFIIIAPALLFVCFAIIQFVLLYQAKSTLDVAVLEAAREGAVNNGSMKAMRAGLARGLTPIYARHADADGVDAALAAAQIDASNFAVITVISPTEAAIQDFSQPRFYPDQGVTYSEIPNDSLMYRDSTTLGPGSRINIQDANLLKIHVHYCYNMYVPLASKVIYYAVNVIGSIGTMGILTHEPANQDPYGAPLNGDALCRTKLVDGIATDRWPLSLDSEAMVRMQSPLRYSAINDSPNPTGL</sequence>
<dbReference type="EMBL" id="FSRM01000002">
    <property type="protein sequence ID" value="SIO44628.1"/>
    <property type="molecule type" value="Genomic_DNA"/>
</dbReference>
<evidence type="ECO:0000256" key="1">
    <source>
        <dbReference type="SAM" id="Phobius"/>
    </source>
</evidence>
<name>A0A1N6JJT5_9BURK</name>
<dbReference type="AlphaFoldDB" id="A0A1N6JJT5"/>
<dbReference type="InterPro" id="IPR012495">
    <property type="entry name" value="TadE-like_dom"/>
</dbReference>
<feature type="transmembrane region" description="Helical" evidence="1">
    <location>
        <begin position="33"/>
        <end position="58"/>
    </location>
</feature>
<protein>
    <submittedName>
        <fullName evidence="3">Flp pilus assembly protein TadG</fullName>
    </submittedName>
</protein>
<keyword evidence="1" id="KW-0812">Transmembrane</keyword>